<accession>A0A7Y9FJ36</accession>
<evidence type="ECO:0000313" key="4">
    <source>
        <dbReference type="Proteomes" id="UP000618382"/>
    </source>
</evidence>
<dbReference type="RefSeq" id="WP_140460389.1">
    <property type="nucleotide sequence ID" value="NZ_BAABFI010000006.1"/>
</dbReference>
<dbReference type="EMBL" id="JACCBK010000001">
    <property type="protein sequence ID" value="NYD88078.1"/>
    <property type="molecule type" value="Genomic_DNA"/>
</dbReference>
<dbReference type="Proteomes" id="UP000618382">
    <property type="component" value="Unassembled WGS sequence"/>
</dbReference>
<evidence type="ECO:0000313" key="3">
    <source>
        <dbReference type="Proteomes" id="UP000577956"/>
    </source>
</evidence>
<name>A0A7Y9FJ36_9CELL</name>
<sequence length="205" mass="22072">MAGLAEFATDQIEFDRLAQSVGVVVELGARLPAWPFRPQRAFSHVIEYDRVLGGDFAAVLLALARTYNDHAVATVVLDPDVGYYSDAYGILPGFQVETASLEAGYVEGLRLEPGGDATGALAYTADVIAIAGSSGKWALLGQRDWEIALLCTPQDSGPWSRTPVPVFGRDLDLGSIRSPAGWGVELAEDEVREFWENVRSQGSGR</sequence>
<proteinExistence type="predicted"/>
<keyword evidence="4" id="KW-1185">Reference proteome</keyword>
<comment type="caution">
    <text evidence="2">The sequence shown here is derived from an EMBL/GenBank/DDBJ whole genome shotgun (WGS) entry which is preliminary data.</text>
</comment>
<dbReference type="EMBL" id="BONN01000008">
    <property type="protein sequence ID" value="GIG33585.1"/>
    <property type="molecule type" value="Genomic_DNA"/>
</dbReference>
<evidence type="ECO:0000313" key="1">
    <source>
        <dbReference type="EMBL" id="GIG33585.1"/>
    </source>
</evidence>
<gene>
    <name evidence="2" type="ORF">BKA21_003627</name>
    <name evidence="1" type="ORF">Col01nite_27440</name>
</gene>
<dbReference type="Proteomes" id="UP000577956">
    <property type="component" value="Unassembled WGS sequence"/>
</dbReference>
<reference evidence="2 3" key="1">
    <citation type="submission" date="2020-07" db="EMBL/GenBank/DDBJ databases">
        <title>Sequencing the genomes of 1000 actinobacteria strains.</title>
        <authorList>
            <person name="Klenk H.-P."/>
        </authorList>
    </citation>
    <scope>NUCLEOTIDE SEQUENCE [LARGE SCALE GENOMIC DNA]</scope>
    <source>
        <strain evidence="2 3">DSM 24482</strain>
    </source>
</reference>
<protein>
    <submittedName>
        <fullName evidence="2">Uncharacterized protein</fullName>
    </submittedName>
</protein>
<organism evidence="2 3">
    <name type="scientific">Cellulomonas oligotrophica</name>
    <dbReference type="NCBI Taxonomy" id="931536"/>
    <lineage>
        <taxon>Bacteria</taxon>
        <taxon>Bacillati</taxon>
        <taxon>Actinomycetota</taxon>
        <taxon>Actinomycetes</taxon>
        <taxon>Micrococcales</taxon>
        <taxon>Cellulomonadaceae</taxon>
        <taxon>Cellulomonas</taxon>
    </lineage>
</organism>
<dbReference type="AlphaFoldDB" id="A0A7Y9FJ36"/>
<reference evidence="1 4" key="2">
    <citation type="submission" date="2021-01" db="EMBL/GenBank/DDBJ databases">
        <title>Whole genome shotgun sequence of Cellulomonas oligotrophica NBRC 109435.</title>
        <authorList>
            <person name="Komaki H."/>
            <person name="Tamura T."/>
        </authorList>
    </citation>
    <scope>NUCLEOTIDE SEQUENCE [LARGE SCALE GENOMIC DNA]</scope>
    <source>
        <strain evidence="1 4">NBRC 109435</strain>
    </source>
</reference>
<evidence type="ECO:0000313" key="2">
    <source>
        <dbReference type="EMBL" id="NYD88078.1"/>
    </source>
</evidence>